<comment type="caution">
    <text evidence="2">The sequence shown here is derived from an EMBL/GenBank/DDBJ whole genome shotgun (WGS) entry which is preliminary data.</text>
</comment>
<dbReference type="OrthoDB" id="1931397at2759"/>
<dbReference type="AlphaFoldDB" id="A0A9D5CIR1"/>
<evidence type="ECO:0000313" key="3">
    <source>
        <dbReference type="Proteomes" id="UP001085076"/>
    </source>
</evidence>
<protein>
    <submittedName>
        <fullName evidence="2">Uncharacterized protein</fullName>
    </submittedName>
</protein>
<organism evidence="2 3">
    <name type="scientific">Dioscorea zingiberensis</name>
    <dbReference type="NCBI Taxonomy" id="325984"/>
    <lineage>
        <taxon>Eukaryota</taxon>
        <taxon>Viridiplantae</taxon>
        <taxon>Streptophyta</taxon>
        <taxon>Embryophyta</taxon>
        <taxon>Tracheophyta</taxon>
        <taxon>Spermatophyta</taxon>
        <taxon>Magnoliopsida</taxon>
        <taxon>Liliopsida</taxon>
        <taxon>Dioscoreales</taxon>
        <taxon>Dioscoreaceae</taxon>
        <taxon>Dioscorea</taxon>
    </lineage>
</organism>
<keyword evidence="3" id="KW-1185">Reference proteome</keyword>
<reference evidence="2" key="2">
    <citation type="journal article" date="2022" name="Hortic Res">
        <title>The genome of Dioscorea zingiberensis sheds light on the biosynthesis, origin and evolution of the medicinally important diosgenin saponins.</title>
        <authorList>
            <person name="Li Y."/>
            <person name="Tan C."/>
            <person name="Li Z."/>
            <person name="Guo J."/>
            <person name="Li S."/>
            <person name="Chen X."/>
            <person name="Wang C."/>
            <person name="Dai X."/>
            <person name="Yang H."/>
            <person name="Song W."/>
            <person name="Hou L."/>
            <person name="Xu J."/>
            <person name="Tong Z."/>
            <person name="Xu A."/>
            <person name="Yuan X."/>
            <person name="Wang W."/>
            <person name="Yang Q."/>
            <person name="Chen L."/>
            <person name="Sun Z."/>
            <person name="Wang K."/>
            <person name="Pan B."/>
            <person name="Chen J."/>
            <person name="Bao Y."/>
            <person name="Liu F."/>
            <person name="Qi X."/>
            <person name="Gang D.R."/>
            <person name="Wen J."/>
            <person name="Li J."/>
        </authorList>
    </citation>
    <scope>NUCLEOTIDE SEQUENCE</scope>
    <source>
        <strain evidence="2">Dzin_1.0</strain>
    </source>
</reference>
<dbReference type="Proteomes" id="UP001085076">
    <property type="component" value="Miscellaneous, Linkage group lg05"/>
</dbReference>
<evidence type="ECO:0000313" key="2">
    <source>
        <dbReference type="EMBL" id="KAJ0972850.1"/>
    </source>
</evidence>
<reference evidence="2" key="1">
    <citation type="submission" date="2021-03" db="EMBL/GenBank/DDBJ databases">
        <authorList>
            <person name="Li Z."/>
            <person name="Yang C."/>
        </authorList>
    </citation>
    <scope>NUCLEOTIDE SEQUENCE</scope>
    <source>
        <strain evidence="2">Dzin_1.0</strain>
        <tissue evidence="2">Leaf</tissue>
    </source>
</reference>
<accession>A0A9D5CIR1</accession>
<dbReference type="PANTHER" id="PTHR38386">
    <property type="entry name" value="OS05G0426900 PROTEIN"/>
    <property type="match status" value="1"/>
</dbReference>
<gene>
    <name evidence="2" type="ORF">J5N97_020809</name>
</gene>
<dbReference type="PANTHER" id="PTHR38386:SF6">
    <property type="entry name" value="OS05G0426900 PROTEIN"/>
    <property type="match status" value="1"/>
</dbReference>
<proteinExistence type="predicted"/>
<name>A0A9D5CIR1_9LILI</name>
<dbReference type="EMBL" id="JAGGNH010000005">
    <property type="protein sequence ID" value="KAJ0972850.1"/>
    <property type="molecule type" value="Genomic_DNA"/>
</dbReference>
<sequence>MSTNTNTNTNPPAFKPPKSMDFSELIHENNFNQLGHLKIMEEENVVIGEQFGEMLRRNRSSASQRFKASEKSSSTSLHDMVRRAFSMRRPSSVAESYWRIHDTGDEAVVHGEDEEQQQQEGTRCSKRKGKKLFKACKNFLLKF</sequence>
<evidence type="ECO:0000256" key="1">
    <source>
        <dbReference type="SAM" id="MobiDB-lite"/>
    </source>
</evidence>
<feature type="region of interest" description="Disordered" evidence="1">
    <location>
        <begin position="1"/>
        <end position="20"/>
    </location>
</feature>
<feature type="compositionally biased region" description="Low complexity" evidence="1">
    <location>
        <begin position="1"/>
        <end position="10"/>
    </location>
</feature>